<dbReference type="PROSITE" id="PS50089">
    <property type="entry name" value="ZF_RING_2"/>
    <property type="match status" value="1"/>
</dbReference>
<dbReference type="InterPro" id="IPR002867">
    <property type="entry name" value="IBR_dom"/>
</dbReference>
<feature type="domain" description="RING-type" evidence="19">
    <location>
        <begin position="127"/>
        <end position="345"/>
    </location>
</feature>
<evidence type="ECO:0000256" key="1">
    <source>
        <dbReference type="ARBA" id="ARBA00001798"/>
    </source>
</evidence>
<feature type="transmembrane region" description="Helical" evidence="17">
    <location>
        <begin position="408"/>
        <end position="439"/>
    </location>
</feature>
<dbReference type="EMBL" id="CAHIKZ030005604">
    <property type="protein sequence ID" value="CAE1331428.1"/>
    <property type="molecule type" value="Genomic_DNA"/>
</dbReference>
<dbReference type="InterPro" id="IPR044066">
    <property type="entry name" value="TRIAD_supradom"/>
</dbReference>
<evidence type="ECO:0000256" key="13">
    <source>
        <dbReference type="ARBA" id="ARBA00023136"/>
    </source>
</evidence>
<dbReference type="PANTHER" id="PTHR11685">
    <property type="entry name" value="RBR FAMILY RING FINGER AND IBR DOMAIN-CONTAINING"/>
    <property type="match status" value="1"/>
</dbReference>
<evidence type="ECO:0000256" key="5">
    <source>
        <dbReference type="ARBA" id="ARBA00022679"/>
    </source>
</evidence>
<dbReference type="Gene3D" id="1.20.120.1750">
    <property type="match status" value="1"/>
</dbReference>
<dbReference type="Gene3D" id="3.30.40.10">
    <property type="entry name" value="Zinc/RING finger domain, C3HC4 (zinc finger)"/>
    <property type="match status" value="1"/>
</dbReference>
<feature type="transmembrane region" description="Helical" evidence="17">
    <location>
        <begin position="355"/>
        <end position="388"/>
    </location>
</feature>
<dbReference type="Pfam" id="PF01485">
    <property type="entry name" value="IBR"/>
    <property type="match status" value="1"/>
</dbReference>
<dbReference type="AlphaFoldDB" id="A0A812EQT9"/>
<feature type="compositionally biased region" description="Basic and acidic residues" evidence="16">
    <location>
        <begin position="527"/>
        <end position="538"/>
    </location>
</feature>
<evidence type="ECO:0000256" key="10">
    <source>
        <dbReference type="ARBA" id="ARBA00022786"/>
    </source>
</evidence>
<dbReference type="Proteomes" id="UP000597762">
    <property type="component" value="Unassembled WGS sequence"/>
</dbReference>
<sequence length="838" mass="91216">MKGKDTEVVSTTSSTSKGSEKRKSSARFSLRRIFYPHSRRSKSQASLDLDTRSESSITNTNLIDKDGNTVRSSSSSSSDSLPAAQFPVANHHTSLQQQTQPVAQQELQTDHPTQGQQVQGQQVQTMTERECPLCLSEYGEEFYPDISTCFHRSCIECLKQYLRIEIMESRVNICCPECAERFHPNDIKMILNDSMLIQKYEDFMVRRVLVSNPDARWCPAPNCGYAVIATGCASCPKLKCERPECETDFCYHCKQIWHPNQTCDAARAERSPNMRAAALNYNHETGSQKDDIKPCPRCSAFITKMNDGSCNHMTCTVCGAEFCWLCMKEISDLHYLSPSGCTFWGKKPWSRKKKILWQLGTLIGAPIGITLFAGIAVPALIIGIPVWVGRKLHSKYEYTPKHRRNVTIVTGVAASVLFSPVIASLAVGIGVPILLAYVYGVVPISLCRSGGCGVTTTNTGVRFEFDENEATVGSSGPYTTDNAAAETVNHVANPSIAPSIGEASVAMTNSLSASGSHIDRMGILRDESDRDSASHRATTESSLNGSLMEAGGYHNKLEVQADVSANPPLRKRASLSSESANFSIGEKSATVSYGDDASTKTLAGSIAGYRDKDSISATSPSLEVQAETMSNRWCNNSGSSISAELKCNQVASPTQWSPISGRSGSFSGDDVIKNNYTKYRKNIRLSIEEKIHEHLSSRSNELDSKSVEGTELKKSNRSQEHAMSLPLVNTQCKGSSIESIGCSATVSGKSLPGLSEVESGSPLCSLAASKPLSLMNARSNLNSCALSDKSDISIGDGRVTVTVNTANTQREFENSQHCLRRRSCELALEHGRLSPKLE</sequence>
<feature type="compositionally biased region" description="Polar residues" evidence="16">
    <location>
        <begin position="91"/>
        <end position="113"/>
    </location>
</feature>
<keyword evidence="5 20" id="KW-0808">Transferase</keyword>
<keyword evidence="9 15" id="KW-0863">Zinc-finger</keyword>
<evidence type="ECO:0000256" key="6">
    <source>
        <dbReference type="ARBA" id="ARBA00022692"/>
    </source>
</evidence>
<evidence type="ECO:0000256" key="11">
    <source>
        <dbReference type="ARBA" id="ARBA00022833"/>
    </source>
</evidence>
<gene>
    <name evidence="20" type="ORF">SPHA_80616</name>
</gene>
<evidence type="ECO:0000259" key="19">
    <source>
        <dbReference type="PROSITE" id="PS51873"/>
    </source>
</evidence>
<feature type="region of interest" description="Disordered" evidence="16">
    <location>
        <begin position="527"/>
        <end position="546"/>
    </location>
</feature>
<comment type="catalytic activity">
    <reaction evidence="1">
        <text>[E2 ubiquitin-conjugating enzyme]-S-ubiquitinyl-L-cysteine + [acceptor protein]-L-lysine = [E2 ubiquitin-conjugating enzyme]-L-cysteine + [acceptor protein]-N(6)-ubiquitinyl-L-lysine.</text>
        <dbReference type="EC" id="2.3.2.31"/>
    </reaction>
</comment>
<dbReference type="CDD" id="cd20355">
    <property type="entry name" value="Rcat_RBR_RNF19"/>
    <property type="match status" value="1"/>
</dbReference>
<evidence type="ECO:0000256" key="9">
    <source>
        <dbReference type="ARBA" id="ARBA00022771"/>
    </source>
</evidence>
<dbReference type="EC" id="2.3.2.31" evidence="4"/>
<dbReference type="InterPro" id="IPR013083">
    <property type="entry name" value="Znf_RING/FYVE/PHD"/>
</dbReference>
<dbReference type="FunFam" id="3.30.40.10:FF:000424">
    <property type="entry name" value="RBR-type E3 ubiquitin transferase"/>
    <property type="match status" value="1"/>
</dbReference>
<keyword evidence="10" id="KW-0833">Ubl conjugation pathway</keyword>
<dbReference type="InterPro" id="IPR031127">
    <property type="entry name" value="E3_UB_ligase_RBR"/>
</dbReference>
<reference evidence="20" key="1">
    <citation type="submission" date="2021-01" db="EMBL/GenBank/DDBJ databases">
        <authorList>
            <person name="Li R."/>
            <person name="Bekaert M."/>
        </authorList>
    </citation>
    <scope>NUCLEOTIDE SEQUENCE</scope>
    <source>
        <strain evidence="20">Farmed</strain>
    </source>
</reference>
<keyword evidence="11" id="KW-0862">Zinc</keyword>
<evidence type="ECO:0000256" key="4">
    <source>
        <dbReference type="ARBA" id="ARBA00012251"/>
    </source>
</evidence>
<comment type="caution">
    <text evidence="20">The sequence shown here is derived from an EMBL/GenBank/DDBJ whole genome shotgun (WGS) entry which is preliminary data.</text>
</comment>
<dbReference type="Pfam" id="PF22191">
    <property type="entry name" value="IBR_1"/>
    <property type="match status" value="1"/>
</dbReference>
<dbReference type="OrthoDB" id="1431934at2759"/>
<keyword evidence="20" id="KW-0012">Acyltransferase</keyword>
<dbReference type="GO" id="GO:0016567">
    <property type="term" value="P:protein ubiquitination"/>
    <property type="evidence" value="ECO:0007669"/>
    <property type="project" value="InterPro"/>
</dbReference>
<accession>A0A812EQT9</accession>
<evidence type="ECO:0000313" key="20">
    <source>
        <dbReference type="EMBL" id="CAE1331428.1"/>
    </source>
</evidence>
<evidence type="ECO:0000256" key="14">
    <source>
        <dbReference type="ARBA" id="ARBA00061087"/>
    </source>
</evidence>
<dbReference type="Gene3D" id="2.20.25.20">
    <property type="match status" value="1"/>
</dbReference>
<evidence type="ECO:0000256" key="8">
    <source>
        <dbReference type="ARBA" id="ARBA00022737"/>
    </source>
</evidence>
<evidence type="ECO:0000256" key="12">
    <source>
        <dbReference type="ARBA" id="ARBA00022989"/>
    </source>
</evidence>
<feature type="domain" description="RING-type" evidence="18">
    <location>
        <begin position="131"/>
        <end position="178"/>
    </location>
</feature>
<evidence type="ECO:0000256" key="2">
    <source>
        <dbReference type="ARBA" id="ARBA00004141"/>
    </source>
</evidence>
<keyword evidence="21" id="KW-1185">Reference proteome</keyword>
<dbReference type="GO" id="GO:0061630">
    <property type="term" value="F:ubiquitin protein ligase activity"/>
    <property type="evidence" value="ECO:0007669"/>
    <property type="project" value="UniProtKB-EC"/>
</dbReference>
<keyword evidence="8" id="KW-0677">Repeat</keyword>
<dbReference type="SUPFAM" id="SSF57850">
    <property type="entry name" value="RING/U-box"/>
    <property type="match status" value="3"/>
</dbReference>
<dbReference type="PROSITE" id="PS51873">
    <property type="entry name" value="TRIAD"/>
    <property type="match status" value="1"/>
</dbReference>
<evidence type="ECO:0000256" key="15">
    <source>
        <dbReference type="PROSITE-ProRule" id="PRU00175"/>
    </source>
</evidence>
<protein>
    <recommendedName>
        <fullName evidence="4">RBR-type E3 ubiquitin transferase</fullName>
        <ecNumber evidence="4">2.3.2.31</ecNumber>
    </recommendedName>
</protein>
<proteinExistence type="inferred from homology"/>
<name>A0A812EQT9_ACAPH</name>
<evidence type="ECO:0000256" key="16">
    <source>
        <dbReference type="SAM" id="MobiDB-lite"/>
    </source>
</evidence>
<dbReference type="GO" id="GO:0008270">
    <property type="term" value="F:zinc ion binding"/>
    <property type="evidence" value="ECO:0007669"/>
    <property type="project" value="UniProtKB-KW"/>
</dbReference>
<comment type="pathway">
    <text evidence="3">Protein modification; protein ubiquitination.</text>
</comment>
<dbReference type="GO" id="GO:0016020">
    <property type="term" value="C:membrane"/>
    <property type="evidence" value="ECO:0007669"/>
    <property type="project" value="UniProtKB-SubCell"/>
</dbReference>
<feature type="region of interest" description="Disordered" evidence="16">
    <location>
        <begin position="694"/>
        <end position="720"/>
    </location>
</feature>
<dbReference type="CDD" id="cd20338">
    <property type="entry name" value="BRcat_RBR_RNF19"/>
    <property type="match status" value="1"/>
</dbReference>
<evidence type="ECO:0000256" key="17">
    <source>
        <dbReference type="SAM" id="Phobius"/>
    </source>
</evidence>
<comment type="similarity">
    <text evidence="14">Belongs to the RBR family. RNF19 subfamily.</text>
</comment>
<dbReference type="SMART" id="SM00647">
    <property type="entry name" value="IBR"/>
    <property type="match status" value="2"/>
</dbReference>
<keyword evidence="7" id="KW-0479">Metal-binding</keyword>
<comment type="subcellular location">
    <subcellularLocation>
        <location evidence="2">Membrane</location>
        <topology evidence="2">Multi-pass membrane protein</topology>
    </subcellularLocation>
</comment>
<organism evidence="20 21">
    <name type="scientific">Acanthosepion pharaonis</name>
    <name type="common">Pharaoh cuttlefish</name>
    <name type="synonym">Sepia pharaonis</name>
    <dbReference type="NCBI Taxonomy" id="158019"/>
    <lineage>
        <taxon>Eukaryota</taxon>
        <taxon>Metazoa</taxon>
        <taxon>Spiralia</taxon>
        <taxon>Lophotrochozoa</taxon>
        <taxon>Mollusca</taxon>
        <taxon>Cephalopoda</taxon>
        <taxon>Coleoidea</taxon>
        <taxon>Decapodiformes</taxon>
        <taxon>Sepiida</taxon>
        <taxon>Sepiina</taxon>
        <taxon>Sepiidae</taxon>
        <taxon>Acanthosepion</taxon>
    </lineage>
</organism>
<keyword evidence="12 17" id="KW-1133">Transmembrane helix</keyword>
<feature type="region of interest" description="Disordered" evidence="16">
    <location>
        <begin position="1"/>
        <end position="121"/>
    </location>
</feature>
<dbReference type="FunFam" id="1.20.120.1750:FF:000001">
    <property type="entry name" value="RBR-type E3 ubiquitin transferase"/>
    <property type="match status" value="1"/>
</dbReference>
<dbReference type="InterPro" id="IPR001841">
    <property type="entry name" value="Znf_RING"/>
</dbReference>
<keyword evidence="6 17" id="KW-0812">Transmembrane</keyword>
<evidence type="ECO:0000256" key="3">
    <source>
        <dbReference type="ARBA" id="ARBA00004906"/>
    </source>
</evidence>
<evidence type="ECO:0000313" key="21">
    <source>
        <dbReference type="Proteomes" id="UP000597762"/>
    </source>
</evidence>
<dbReference type="FunFam" id="2.20.25.20:FF:000004">
    <property type="entry name" value="RBR-type E3 ubiquitin transferase"/>
    <property type="match status" value="1"/>
</dbReference>
<evidence type="ECO:0000256" key="7">
    <source>
        <dbReference type="ARBA" id="ARBA00022723"/>
    </source>
</evidence>
<keyword evidence="13 17" id="KW-0472">Membrane</keyword>
<evidence type="ECO:0000259" key="18">
    <source>
        <dbReference type="PROSITE" id="PS50089"/>
    </source>
</evidence>